<comment type="caution">
    <text evidence="1">The sequence shown here is derived from an EMBL/GenBank/DDBJ whole genome shotgun (WGS) entry which is preliminary data.</text>
</comment>
<proteinExistence type="predicted"/>
<keyword evidence="2" id="KW-1185">Reference proteome</keyword>
<protein>
    <submittedName>
        <fullName evidence="1">Uncharacterized protein</fullName>
    </submittedName>
</protein>
<dbReference type="Proteomes" id="UP001186974">
    <property type="component" value="Unassembled WGS sequence"/>
</dbReference>
<dbReference type="EMBL" id="JAWDJW010011334">
    <property type="protein sequence ID" value="KAK3044876.1"/>
    <property type="molecule type" value="Genomic_DNA"/>
</dbReference>
<reference evidence="1" key="1">
    <citation type="submission" date="2024-09" db="EMBL/GenBank/DDBJ databases">
        <title>Black Yeasts Isolated from many extreme environments.</title>
        <authorList>
            <person name="Coleine C."/>
            <person name="Stajich J.E."/>
            <person name="Selbmann L."/>
        </authorList>
    </citation>
    <scope>NUCLEOTIDE SEQUENCE</scope>
    <source>
        <strain evidence="1">CCFEE 5737</strain>
    </source>
</reference>
<feature type="non-terminal residue" evidence="1">
    <location>
        <position position="90"/>
    </location>
</feature>
<gene>
    <name evidence="1" type="ORF">LTS18_000120</name>
</gene>
<accession>A0ACC3CV47</accession>
<evidence type="ECO:0000313" key="1">
    <source>
        <dbReference type="EMBL" id="KAK3044876.1"/>
    </source>
</evidence>
<name>A0ACC3CV47_9PEZI</name>
<organism evidence="1 2">
    <name type="scientific">Coniosporium uncinatum</name>
    <dbReference type="NCBI Taxonomy" id="93489"/>
    <lineage>
        <taxon>Eukaryota</taxon>
        <taxon>Fungi</taxon>
        <taxon>Dikarya</taxon>
        <taxon>Ascomycota</taxon>
        <taxon>Pezizomycotina</taxon>
        <taxon>Dothideomycetes</taxon>
        <taxon>Dothideomycetes incertae sedis</taxon>
        <taxon>Coniosporium</taxon>
    </lineage>
</organism>
<evidence type="ECO:0000313" key="2">
    <source>
        <dbReference type="Proteomes" id="UP001186974"/>
    </source>
</evidence>
<sequence length="90" mass="10659">MDRQTNYSISLYGPRSDVDDEEINRGRIQQQLVDFILDFHLDNVFIYRDQIRENVLVKQYHCDVDIAHLISYNEELAHQLNTNPAEIIPL</sequence>